<dbReference type="InterPro" id="IPR033989">
    <property type="entry name" value="CD209-like_CTLD"/>
</dbReference>
<dbReference type="SUPFAM" id="SSF56436">
    <property type="entry name" value="C-type lectin-like"/>
    <property type="match status" value="1"/>
</dbReference>
<organism evidence="5 6">
    <name type="scientific">Lingula anatina</name>
    <name type="common">Brachiopod</name>
    <name type="synonym">Lingula unguis</name>
    <dbReference type="NCBI Taxonomy" id="7574"/>
    <lineage>
        <taxon>Eukaryota</taxon>
        <taxon>Metazoa</taxon>
        <taxon>Spiralia</taxon>
        <taxon>Lophotrochozoa</taxon>
        <taxon>Brachiopoda</taxon>
        <taxon>Linguliformea</taxon>
        <taxon>Lingulata</taxon>
        <taxon>Lingulida</taxon>
        <taxon>Linguloidea</taxon>
        <taxon>Lingulidae</taxon>
        <taxon>Lingula</taxon>
    </lineage>
</organism>
<dbReference type="GeneID" id="106155331"/>
<dbReference type="OrthoDB" id="6271941at2759"/>
<keyword evidence="1" id="KW-0430">Lectin</keyword>
<sequence length="210" mass="24067">MQCRGTGTGIMIRTPKTSTQSEKRAGPIVAELEKKLQETDVELRNKIRLQQEQVVKCYALVSDLTKRLEKIEEKQASVKVCPRDFIELFGSCYYYSTVQKTWHQAQEHCQSISANLVTITSKDENEIIWKHLPGSVKHWWIGASDRISEGTWVWVANNSRLTYTNWNKGEPNNQGGSENCAELNKERGSPTWNDVPCSGTRQFVCEWSRL</sequence>
<keyword evidence="5" id="KW-1185">Reference proteome</keyword>
<dbReference type="Proteomes" id="UP000085678">
    <property type="component" value="Unplaced"/>
</dbReference>
<dbReference type="InterPro" id="IPR016187">
    <property type="entry name" value="CTDL_fold"/>
</dbReference>
<dbReference type="Pfam" id="PF00059">
    <property type="entry name" value="Lectin_C"/>
    <property type="match status" value="1"/>
</dbReference>
<dbReference type="InterPro" id="IPR050111">
    <property type="entry name" value="C-type_lectin/snaclec_domain"/>
</dbReference>
<proteinExistence type="predicted"/>
<accession>A0A2R2MIM6</accession>
<evidence type="ECO:0000313" key="6">
    <source>
        <dbReference type="RefSeq" id="XP_023930080.1"/>
    </source>
</evidence>
<dbReference type="InterPro" id="IPR016186">
    <property type="entry name" value="C-type_lectin-like/link_sf"/>
</dbReference>
<dbReference type="InterPro" id="IPR001304">
    <property type="entry name" value="C-type_lectin-like"/>
</dbReference>
<evidence type="ECO:0000313" key="5">
    <source>
        <dbReference type="Proteomes" id="UP000085678"/>
    </source>
</evidence>
<evidence type="ECO:0000256" key="2">
    <source>
        <dbReference type="ARBA" id="ARBA00023157"/>
    </source>
</evidence>
<gene>
    <name evidence="6" type="primary">LOC106155331</name>
</gene>
<evidence type="ECO:0000259" key="4">
    <source>
        <dbReference type="PROSITE" id="PS50041"/>
    </source>
</evidence>
<dbReference type="FunCoup" id="A0A2R2MIM6">
    <property type="interactions" value="50"/>
</dbReference>
<dbReference type="PROSITE" id="PS50041">
    <property type="entry name" value="C_TYPE_LECTIN_2"/>
    <property type="match status" value="1"/>
</dbReference>
<dbReference type="AlphaFoldDB" id="A0A2R2MIM6"/>
<dbReference type="CDD" id="cd03590">
    <property type="entry name" value="CLECT_DC-SIGN_like"/>
    <property type="match status" value="1"/>
</dbReference>
<dbReference type="RefSeq" id="XP_023930080.1">
    <property type="nucleotide sequence ID" value="XM_024074312.1"/>
</dbReference>
<dbReference type="Gene3D" id="3.10.100.10">
    <property type="entry name" value="Mannose-Binding Protein A, subunit A"/>
    <property type="match status" value="1"/>
</dbReference>
<keyword evidence="2" id="KW-1015">Disulfide bond</keyword>
<reference evidence="6" key="1">
    <citation type="submission" date="2025-08" db="UniProtKB">
        <authorList>
            <consortium name="RefSeq"/>
        </authorList>
    </citation>
    <scope>IDENTIFICATION</scope>
    <source>
        <tissue evidence="6">Gonads</tissue>
    </source>
</reference>
<dbReference type="PANTHER" id="PTHR22803">
    <property type="entry name" value="MANNOSE, PHOSPHOLIPASE, LECTIN RECEPTOR RELATED"/>
    <property type="match status" value="1"/>
</dbReference>
<feature type="domain" description="C-type lectin" evidence="4">
    <location>
        <begin position="88"/>
        <end position="206"/>
    </location>
</feature>
<feature type="region of interest" description="Disordered" evidence="3">
    <location>
        <begin position="1"/>
        <end position="24"/>
    </location>
</feature>
<protein>
    <submittedName>
        <fullName evidence="6">Perlucin-like</fullName>
    </submittedName>
</protein>
<dbReference type="KEGG" id="lak:106155331"/>
<name>A0A2R2MIM6_LINAN</name>
<dbReference type="SMART" id="SM00034">
    <property type="entry name" value="CLECT"/>
    <property type="match status" value="1"/>
</dbReference>
<evidence type="ECO:0000256" key="1">
    <source>
        <dbReference type="ARBA" id="ARBA00022734"/>
    </source>
</evidence>
<dbReference type="PROSITE" id="PS00615">
    <property type="entry name" value="C_TYPE_LECTIN_1"/>
    <property type="match status" value="1"/>
</dbReference>
<evidence type="ECO:0000256" key="3">
    <source>
        <dbReference type="SAM" id="MobiDB-lite"/>
    </source>
</evidence>
<dbReference type="GO" id="GO:0030246">
    <property type="term" value="F:carbohydrate binding"/>
    <property type="evidence" value="ECO:0007669"/>
    <property type="project" value="UniProtKB-KW"/>
</dbReference>
<dbReference type="InterPro" id="IPR018378">
    <property type="entry name" value="C-type_lectin_CS"/>
</dbReference>
<dbReference type="InParanoid" id="A0A2R2MIM6"/>